<feature type="non-terminal residue" evidence="1">
    <location>
        <position position="1"/>
    </location>
</feature>
<name>A0A1B6J033_9HEMI</name>
<organism evidence="1">
    <name type="scientific">Homalodisca liturata</name>
    <dbReference type="NCBI Taxonomy" id="320908"/>
    <lineage>
        <taxon>Eukaryota</taxon>
        <taxon>Metazoa</taxon>
        <taxon>Ecdysozoa</taxon>
        <taxon>Arthropoda</taxon>
        <taxon>Hexapoda</taxon>
        <taxon>Insecta</taxon>
        <taxon>Pterygota</taxon>
        <taxon>Neoptera</taxon>
        <taxon>Paraneoptera</taxon>
        <taxon>Hemiptera</taxon>
        <taxon>Auchenorrhyncha</taxon>
        <taxon>Membracoidea</taxon>
        <taxon>Cicadellidae</taxon>
        <taxon>Cicadellinae</taxon>
        <taxon>Proconiini</taxon>
        <taxon>Homalodisca</taxon>
    </lineage>
</organism>
<gene>
    <name evidence="1" type="ORF">g.3262</name>
</gene>
<protein>
    <submittedName>
        <fullName evidence="1">Uncharacterized protein</fullName>
    </submittedName>
</protein>
<feature type="non-terminal residue" evidence="1">
    <location>
        <position position="124"/>
    </location>
</feature>
<proteinExistence type="predicted"/>
<dbReference type="EMBL" id="GECU01015171">
    <property type="protein sequence ID" value="JAS92535.1"/>
    <property type="molecule type" value="Transcribed_RNA"/>
</dbReference>
<reference evidence="1" key="1">
    <citation type="submission" date="2015-11" db="EMBL/GenBank/DDBJ databases">
        <title>De novo transcriptome assembly of four potential Pierce s Disease insect vectors from Arizona vineyards.</title>
        <authorList>
            <person name="Tassone E.E."/>
        </authorList>
    </citation>
    <scope>NUCLEOTIDE SEQUENCE</scope>
</reference>
<accession>A0A1B6J033</accession>
<dbReference type="AlphaFoldDB" id="A0A1B6J033"/>
<sequence>LDPVFQSPAGAVPLSAVYRLKVLVYNPPRVEIPLVGPLVKISIPLNSSSVPSNHVIKCHVVEQGIWISSSCETSSTTVDIADCRCPAYLYYSVFALQVTTSSTVSTTVVTSTPFTTTTTLPETM</sequence>
<evidence type="ECO:0000313" key="1">
    <source>
        <dbReference type="EMBL" id="JAS92535.1"/>
    </source>
</evidence>